<reference evidence="13" key="1">
    <citation type="submission" date="2022-08" db="UniProtKB">
        <authorList>
            <consortium name="EnsemblMetazoa"/>
        </authorList>
    </citation>
    <scope>IDENTIFICATION</scope>
    <source>
        <strain evidence="13">05x7-T-G4-1.051#20</strain>
    </source>
</reference>
<dbReference type="RefSeq" id="XP_011415194.2">
    <property type="nucleotide sequence ID" value="XM_011416892.4"/>
</dbReference>
<evidence type="ECO:0000313" key="13">
    <source>
        <dbReference type="EnsemblMetazoa" id="G22134.1:cds"/>
    </source>
</evidence>
<evidence type="ECO:0000256" key="8">
    <source>
        <dbReference type="ARBA" id="ARBA00038932"/>
    </source>
</evidence>
<evidence type="ECO:0000256" key="2">
    <source>
        <dbReference type="ARBA" id="ARBA00005851"/>
    </source>
</evidence>
<comment type="subcellular location">
    <subcellularLocation>
        <location evidence="1">Secreted</location>
    </subcellularLocation>
</comment>
<evidence type="ECO:0000256" key="10">
    <source>
        <dbReference type="ARBA" id="ARBA00041631"/>
    </source>
</evidence>
<comment type="catalytic activity">
    <reaction evidence="6">
        <text>3-phenylpyruvate = enol-phenylpyruvate</text>
        <dbReference type="Rhea" id="RHEA:17097"/>
        <dbReference type="ChEBI" id="CHEBI:16815"/>
        <dbReference type="ChEBI" id="CHEBI:18005"/>
        <dbReference type="EC" id="5.3.2.1"/>
    </reaction>
</comment>
<organism evidence="13 14">
    <name type="scientific">Magallana gigas</name>
    <name type="common">Pacific oyster</name>
    <name type="synonym">Crassostrea gigas</name>
    <dbReference type="NCBI Taxonomy" id="29159"/>
    <lineage>
        <taxon>Eukaryota</taxon>
        <taxon>Metazoa</taxon>
        <taxon>Spiralia</taxon>
        <taxon>Lophotrochozoa</taxon>
        <taxon>Mollusca</taxon>
        <taxon>Bivalvia</taxon>
        <taxon>Autobranchia</taxon>
        <taxon>Pteriomorphia</taxon>
        <taxon>Ostreida</taxon>
        <taxon>Ostreoidea</taxon>
        <taxon>Ostreidae</taxon>
        <taxon>Magallana</taxon>
    </lineage>
</organism>
<dbReference type="PANTHER" id="PTHR11954">
    <property type="entry name" value="D-DOPACHROME DECARBOXYLASE"/>
    <property type="match status" value="1"/>
</dbReference>
<dbReference type="GO" id="GO:0050178">
    <property type="term" value="F:phenylpyruvate tautomerase activity"/>
    <property type="evidence" value="ECO:0007669"/>
    <property type="project" value="UniProtKB-EC"/>
</dbReference>
<keyword evidence="3" id="KW-0202">Cytokine</keyword>
<dbReference type="OMA" id="DNDRNSK"/>
<evidence type="ECO:0000256" key="7">
    <source>
        <dbReference type="ARBA" id="ARBA00036823"/>
    </source>
</evidence>
<comment type="catalytic activity">
    <reaction evidence="7">
        <text>L-dopachrome = 5,6-dihydroxyindole-2-carboxylate</text>
        <dbReference type="Rhea" id="RHEA:13041"/>
        <dbReference type="ChEBI" id="CHEBI:16875"/>
        <dbReference type="ChEBI" id="CHEBI:57509"/>
        <dbReference type="EC" id="5.3.3.12"/>
    </reaction>
</comment>
<dbReference type="InterPro" id="IPR001398">
    <property type="entry name" value="Macrophage_inhib_fac"/>
</dbReference>
<evidence type="ECO:0000256" key="12">
    <source>
        <dbReference type="ARBA" id="ARBA00042730"/>
    </source>
</evidence>
<keyword evidence="14" id="KW-1185">Reference proteome</keyword>
<evidence type="ECO:0000256" key="3">
    <source>
        <dbReference type="ARBA" id="ARBA00022514"/>
    </source>
</evidence>
<dbReference type="GO" id="GO:0004167">
    <property type="term" value="F:dopachrome isomerase activity"/>
    <property type="evidence" value="ECO:0007669"/>
    <property type="project" value="UniProtKB-EC"/>
</dbReference>
<protein>
    <recommendedName>
        <fullName evidence="12">L-dopachrome isomerase</fullName>
        <ecNumber evidence="9">5.3.2.1</ecNumber>
        <ecNumber evidence="8">5.3.3.12</ecNumber>
    </recommendedName>
    <alternativeName>
        <fullName evidence="10">L-dopachrome tautomerase</fullName>
    </alternativeName>
    <alternativeName>
        <fullName evidence="11">Phenylpyruvate tautomerase</fullName>
    </alternativeName>
</protein>
<dbReference type="EC" id="5.3.2.1" evidence="9"/>
<dbReference type="EnsemblMetazoa" id="G22134.2">
    <property type="protein sequence ID" value="G22134.2:cds"/>
    <property type="gene ID" value="G22134"/>
</dbReference>
<comment type="similarity">
    <text evidence="2">Belongs to the MIF family.</text>
</comment>
<dbReference type="EC" id="5.3.3.12" evidence="8"/>
<accession>A0A8W8K8M9</accession>
<sequence>MPTFAVYTNLPNDKVPGDFLQQASAFLANQLGKPESYVTVRVHPGQMMTHGGSSDLCASVELYNITDGAKNKEHAAAIAKFVESKLSIPQNRFYVTFTNLRREDVALDGKTFA</sequence>
<evidence type="ECO:0000256" key="11">
    <source>
        <dbReference type="ARBA" id="ARBA00041912"/>
    </source>
</evidence>
<dbReference type="Proteomes" id="UP000005408">
    <property type="component" value="Unassembled WGS sequence"/>
</dbReference>
<name>A0A8W8K8M9_MAGGI</name>
<dbReference type="Gene3D" id="3.30.429.10">
    <property type="entry name" value="Macrophage Migration Inhibitory Factor"/>
    <property type="match status" value="1"/>
</dbReference>
<evidence type="ECO:0000256" key="4">
    <source>
        <dbReference type="ARBA" id="ARBA00022525"/>
    </source>
</evidence>
<evidence type="ECO:0000313" key="14">
    <source>
        <dbReference type="Proteomes" id="UP000005408"/>
    </source>
</evidence>
<keyword evidence="4" id="KW-0964">Secreted</keyword>
<evidence type="ECO:0000256" key="9">
    <source>
        <dbReference type="ARBA" id="ARBA00039086"/>
    </source>
</evidence>
<dbReference type="Pfam" id="PF01187">
    <property type="entry name" value="MIF"/>
    <property type="match status" value="1"/>
</dbReference>
<evidence type="ECO:0000256" key="5">
    <source>
        <dbReference type="ARBA" id="ARBA00023235"/>
    </source>
</evidence>
<dbReference type="GO" id="GO:0005615">
    <property type="term" value="C:extracellular space"/>
    <property type="evidence" value="ECO:0007669"/>
    <property type="project" value="UniProtKB-KW"/>
</dbReference>
<dbReference type="OrthoDB" id="255819at2759"/>
<evidence type="ECO:0000256" key="1">
    <source>
        <dbReference type="ARBA" id="ARBA00004613"/>
    </source>
</evidence>
<dbReference type="PANTHER" id="PTHR11954:SF6">
    <property type="entry name" value="MACROPHAGE MIGRATION INHIBITORY FACTOR"/>
    <property type="match status" value="1"/>
</dbReference>
<proteinExistence type="inferred from homology"/>
<dbReference type="AlphaFoldDB" id="A0A8W8K8M9"/>
<evidence type="ECO:0000256" key="6">
    <source>
        <dbReference type="ARBA" id="ARBA00036735"/>
    </source>
</evidence>
<dbReference type="EnsemblMetazoa" id="G22134.1">
    <property type="protein sequence ID" value="G22134.1:cds"/>
    <property type="gene ID" value="G22134"/>
</dbReference>
<dbReference type="InterPro" id="IPR014347">
    <property type="entry name" value="Tautomerase/MIF_sf"/>
</dbReference>
<dbReference type="GeneID" id="105319375"/>
<keyword evidence="5" id="KW-0413">Isomerase</keyword>
<dbReference type="SUPFAM" id="SSF55331">
    <property type="entry name" value="Tautomerase/MIF"/>
    <property type="match status" value="1"/>
</dbReference>
<dbReference type="KEGG" id="crg:105319375"/>
<dbReference type="GO" id="GO:0005125">
    <property type="term" value="F:cytokine activity"/>
    <property type="evidence" value="ECO:0007669"/>
    <property type="project" value="UniProtKB-KW"/>
</dbReference>